<accession>A0A2C9LUV2</accession>
<dbReference type="Gene3D" id="3.10.200.10">
    <property type="entry name" value="Alpha carbonic anhydrase"/>
    <property type="match status" value="1"/>
</dbReference>
<dbReference type="SMART" id="SM01057">
    <property type="entry name" value="Carb_anhydrase"/>
    <property type="match status" value="1"/>
</dbReference>
<reference evidence="9" key="1">
    <citation type="submission" date="2020-05" db="UniProtKB">
        <authorList>
            <consortium name="EnsemblMetazoa"/>
        </authorList>
    </citation>
    <scope>IDENTIFICATION</scope>
    <source>
        <strain evidence="9">BB02</strain>
    </source>
</reference>
<dbReference type="VEuPathDB" id="VectorBase:BGLB035273"/>
<feature type="domain" description="Alpha-carbonic anhydrase" evidence="8">
    <location>
        <begin position="1"/>
        <end position="114"/>
    </location>
</feature>
<protein>
    <recommendedName>
        <fullName evidence="2">carbonic anhydrase</fullName>
        <ecNumber evidence="2">4.2.1.1</ecNumber>
    </recommendedName>
</protein>
<dbReference type="EnsemblMetazoa" id="BGLB035273-RA">
    <property type="protein sequence ID" value="BGLB035273-PA"/>
    <property type="gene ID" value="BGLB035273"/>
</dbReference>
<dbReference type="SUPFAM" id="SSF51069">
    <property type="entry name" value="Carbonic anhydrase"/>
    <property type="match status" value="1"/>
</dbReference>
<dbReference type="InterPro" id="IPR036398">
    <property type="entry name" value="CA_dom_sf"/>
</dbReference>
<dbReference type="Pfam" id="PF00194">
    <property type="entry name" value="Carb_anhydrase"/>
    <property type="match status" value="1"/>
</dbReference>
<keyword evidence="4" id="KW-0862">Zinc</keyword>
<dbReference type="PROSITE" id="PS51144">
    <property type="entry name" value="ALPHA_CA_2"/>
    <property type="match status" value="1"/>
</dbReference>
<dbReference type="RefSeq" id="XP_013073454.2">
    <property type="nucleotide sequence ID" value="XM_013218000.2"/>
</dbReference>
<dbReference type="Proteomes" id="UP000076420">
    <property type="component" value="Unassembled WGS sequence"/>
</dbReference>
<evidence type="ECO:0000256" key="2">
    <source>
        <dbReference type="ARBA" id="ARBA00012925"/>
    </source>
</evidence>
<dbReference type="PANTHER" id="PTHR18952:SF265">
    <property type="entry name" value="CARBONIC ANHYDRASE"/>
    <property type="match status" value="1"/>
</dbReference>
<dbReference type="GO" id="GO:0008270">
    <property type="term" value="F:zinc ion binding"/>
    <property type="evidence" value="ECO:0007669"/>
    <property type="project" value="InterPro"/>
</dbReference>
<dbReference type="InterPro" id="IPR023561">
    <property type="entry name" value="Carbonic_anhydrase_a-class"/>
</dbReference>
<proteinExistence type="inferred from homology"/>
<keyword evidence="3" id="KW-0479">Metal-binding</keyword>
<evidence type="ECO:0000256" key="6">
    <source>
        <dbReference type="ARBA" id="ARBA00048348"/>
    </source>
</evidence>
<dbReference type="AlphaFoldDB" id="A0A2C9LUV2"/>
<dbReference type="EC" id="4.2.1.1" evidence="2"/>
<evidence type="ECO:0000256" key="7">
    <source>
        <dbReference type="SAM" id="MobiDB-lite"/>
    </source>
</evidence>
<evidence type="ECO:0000313" key="9">
    <source>
        <dbReference type="EnsemblMetazoa" id="BGLB035273-PA"/>
    </source>
</evidence>
<evidence type="ECO:0000259" key="8">
    <source>
        <dbReference type="PROSITE" id="PS51144"/>
    </source>
</evidence>
<evidence type="ECO:0000313" key="10">
    <source>
        <dbReference type="Proteomes" id="UP000076420"/>
    </source>
</evidence>
<organism evidence="9 10">
    <name type="scientific">Biomphalaria glabrata</name>
    <name type="common">Bloodfluke planorb</name>
    <name type="synonym">Freshwater snail</name>
    <dbReference type="NCBI Taxonomy" id="6526"/>
    <lineage>
        <taxon>Eukaryota</taxon>
        <taxon>Metazoa</taxon>
        <taxon>Spiralia</taxon>
        <taxon>Lophotrochozoa</taxon>
        <taxon>Mollusca</taxon>
        <taxon>Gastropoda</taxon>
        <taxon>Heterobranchia</taxon>
        <taxon>Euthyneura</taxon>
        <taxon>Panpulmonata</taxon>
        <taxon>Hygrophila</taxon>
        <taxon>Lymnaeoidea</taxon>
        <taxon>Planorbidae</taxon>
        <taxon>Biomphalaria</taxon>
    </lineage>
</organism>
<dbReference type="InterPro" id="IPR001148">
    <property type="entry name" value="CA_dom"/>
</dbReference>
<evidence type="ECO:0000256" key="5">
    <source>
        <dbReference type="ARBA" id="ARBA00023239"/>
    </source>
</evidence>
<dbReference type="PANTHER" id="PTHR18952">
    <property type="entry name" value="CARBONIC ANHYDRASE"/>
    <property type="match status" value="1"/>
</dbReference>
<sequence>MFEISEEDNPALDTVIKALKHIRPPKSSHRVELPAFSIRDLLPSDITRYYRYNGSLTTPNCFESVIWTVFDRPQTISESQLSEFRRLLQVKHKRHRRSLGKAQYMLERQAEDIKAELGLDVPATDLLDKATSLYEYMSDMPAKTDSGPGKSVKDEKAGGHNSAEDKHHGPTASSGEHHSKEGDEEHENMVNNYRPVQPIHERRIYRSFKLSVPAPVPKEEAHYEETRTGAYKSNKNSVAQAVSSLSLLLATFILSVILC</sequence>
<evidence type="ECO:0000256" key="4">
    <source>
        <dbReference type="ARBA" id="ARBA00022833"/>
    </source>
</evidence>
<keyword evidence="5" id="KW-0456">Lyase</keyword>
<gene>
    <name evidence="9" type="primary">106060201</name>
</gene>
<dbReference type="GO" id="GO:0004089">
    <property type="term" value="F:carbonate dehydratase activity"/>
    <property type="evidence" value="ECO:0007669"/>
    <property type="project" value="UniProtKB-EC"/>
</dbReference>
<dbReference type="KEGG" id="bgt:106060201"/>
<evidence type="ECO:0000256" key="1">
    <source>
        <dbReference type="ARBA" id="ARBA00010718"/>
    </source>
</evidence>
<feature type="region of interest" description="Disordered" evidence="7">
    <location>
        <begin position="139"/>
        <end position="187"/>
    </location>
</feature>
<dbReference type="VEuPathDB" id="VectorBase:BGLAX_030662"/>
<comment type="similarity">
    <text evidence="1">Belongs to the alpha-carbonic anhydrase family.</text>
</comment>
<comment type="catalytic activity">
    <reaction evidence="6">
        <text>hydrogencarbonate + H(+) = CO2 + H2O</text>
        <dbReference type="Rhea" id="RHEA:10748"/>
        <dbReference type="ChEBI" id="CHEBI:15377"/>
        <dbReference type="ChEBI" id="CHEBI:15378"/>
        <dbReference type="ChEBI" id="CHEBI:16526"/>
        <dbReference type="ChEBI" id="CHEBI:17544"/>
        <dbReference type="EC" id="4.2.1.1"/>
    </reaction>
</comment>
<name>A0A2C9LUV2_BIOGL</name>
<dbReference type="OrthoDB" id="429145at2759"/>
<dbReference type="CDD" id="cd00326">
    <property type="entry name" value="alpha_CA"/>
    <property type="match status" value="1"/>
</dbReference>
<evidence type="ECO:0000256" key="3">
    <source>
        <dbReference type="ARBA" id="ARBA00022723"/>
    </source>
</evidence>
<dbReference type="STRING" id="6526.A0A2C9LUV2"/>
<feature type="compositionally biased region" description="Basic and acidic residues" evidence="7">
    <location>
        <begin position="151"/>
        <end position="168"/>
    </location>
</feature>